<accession>Q1PY46</accession>
<dbReference type="Proteomes" id="UP000221734">
    <property type="component" value="Chromosome Kuenenia_stuttgartiensis_MBR1"/>
</dbReference>
<reference evidence="3" key="2">
    <citation type="submission" date="2006-01" db="EMBL/GenBank/DDBJ databases">
        <authorList>
            <person name="Genoscope"/>
        </authorList>
    </citation>
    <scope>NUCLEOTIDE SEQUENCE</scope>
</reference>
<dbReference type="EMBL" id="CT573072">
    <property type="protein sequence ID" value="CAJ72956.1"/>
    <property type="molecule type" value="Genomic_DNA"/>
</dbReference>
<dbReference type="EMBL" id="LT934425">
    <property type="protein sequence ID" value="SOH04429.1"/>
    <property type="molecule type" value="Genomic_DNA"/>
</dbReference>
<evidence type="ECO:0000313" key="5">
    <source>
        <dbReference type="EMBL" id="SOH04429.1"/>
    </source>
</evidence>
<reference evidence="3" key="1">
    <citation type="journal article" date="2006" name="Nature">
        <title>Deciphering the evolution and metabolism of an anammox bacterium from a community genome.</title>
        <authorList>
            <person name="Strous M."/>
            <person name="Pelletier E."/>
            <person name="Mangenot S."/>
            <person name="Rattei T."/>
            <person name="Lehner A."/>
            <person name="Taylor M.W."/>
            <person name="Horn M."/>
            <person name="Daims H."/>
            <person name="Bartol-Mavel D."/>
            <person name="Wincker P."/>
            <person name="Barbe V."/>
            <person name="Fonknechten N."/>
            <person name="Vallenet D."/>
            <person name="Segurens B."/>
            <person name="Schenowitz-Truong C."/>
            <person name="Medigue C."/>
            <person name="Collingro A."/>
            <person name="Snel B."/>
            <person name="Dutilh B.E."/>
            <person name="OpDenCamp H.J.M."/>
            <person name="vanDerDrift C."/>
            <person name="Cirpus I."/>
            <person name="vanDePas-Schoonen K.T."/>
            <person name="Harhangi H.R."/>
            <person name="vanNiftrik L."/>
            <person name="Schmid M."/>
            <person name="Keltjens J."/>
            <person name="vanDeVossenberg J."/>
            <person name="Kartal B."/>
            <person name="Meier H."/>
            <person name="Frishman D."/>
            <person name="Huynen M.A."/>
            <person name="Mewes H."/>
            <person name="Weissenbach J."/>
            <person name="Jetten M.S.M."/>
            <person name="Wagner M."/>
            <person name="LePaslier D."/>
        </authorList>
    </citation>
    <scope>NUCLEOTIDE SEQUENCE</scope>
</reference>
<dbReference type="Proteomes" id="UP000501926">
    <property type="component" value="Chromosome"/>
</dbReference>
<protein>
    <submittedName>
        <fullName evidence="3">Uncharacterized protein</fullName>
    </submittedName>
</protein>
<dbReference type="EMBL" id="CP049055">
    <property type="protein sequence ID" value="QII09654.1"/>
    <property type="molecule type" value="Genomic_DNA"/>
</dbReference>
<dbReference type="OrthoDB" id="284305at2"/>
<evidence type="ECO:0000256" key="1">
    <source>
        <dbReference type="SAM" id="MobiDB-lite"/>
    </source>
</evidence>
<proteinExistence type="predicted"/>
<reference evidence="5" key="4">
    <citation type="submission" date="2017-10" db="EMBL/GenBank/DDBJ databases">
        <authorList>
            <person name="Banno H."/>
            <person name="Chua N.-H."/>
        </authorList>
    </citation>
    <scope>NUCLEOTIDE SEQUENCE [LARGE SCALE GENOMIC DNA]</scope>
    <source>
        <strain evidence="5">Kuenenia_mbr1_ru-nijmegen</strain>
    </source>
</reference>
<feature type="region of interest" description="Disordered" evidence="1">
    <location>
        <begin position="43"/>
        <end position="68"/>
    </location>
</feature>
<dbReference type="RefSeq" id="WP_099325146.1">
    <property type="nucleotide sequence ID" value="NZ_CP049055.1"/>
</dbReference>
<organism evidence="3">
    <name type="scientific">Kuenenia stuttgartiensis</name>
    <dbReference type="NCBI Taxonomy" id="174633"/>
    <lineage>
        <taxon>Bacteria</taxon>
        <taxon>Pseudomonadati</taxon>
        <taxon>Planctomycetota</taxon>
        <taxon>Candidatus Brocadiia</taxon>
        <taxon>Candidatus Brocadiales</taxon>
        <taxon>Candidatus Brocadiaceae</taxon>
        <taxon>Candidatus Kuenenia</taxon>
    </lineage>
</organism>
<evidence type="ECO:0000256" key="2">
    <source>
        <dbReference type="SAM" id="Phobius"/>
    </source>
</evidence>
<reference evidence="4 7" key="5">
    <citation type="submission" date="2020-02" db="EMBL/GenBank/DDBJ databases">
        <title>Newly sequenced genome of strain CSTR1 showed variability in Candidatus Kuenenia stuttgartiensis genomes.</title>
        <authorList>
            <person name="Ding C."/>
            <person name="Adrian L."/>
        </authorList>
    </citation>
    <scope>NUCLEOTIDE SEQUENCE [LARGE SCALE GENOMIC DNA]</scope>
    <source>
        <strain evidence="4 7">CSTR1</strain>
    </source>
</reference>
<gene>
    <name evidence="4" type="ORF">KsCSTR_02750</name>
    <name evidence="5" type="ORF">KSMBR1_1931</name>
    <name evidence="3" type="ORF">kustd2211</name>
</gene>
<keyword evidence="6" id="KW-1185">Reference proteome</keyword>
<evidence type="ECO:0000313" key="4">
    <source>
        <dbReference type="EMBL" id="QII09654.1"/>
    </source>
</evidence>
<keyword evidence="2" id="KW-0472">Membrane</keyword>
<evidence type="ECO:0000313" key="7">
    <source>
        <dbReference type="Proteomes" id="UP000501926"/>
    </source>
</evidence>
<evidence type="ECO:0000313" key="3">
    <source>
        <dbReference type="EMBL" id="CAJ72956.1"/>
    </source>
</evidence>
<keyword evidence="2" id="KW-0812">Transmembrane</keyword>
<dbReference type="KEGG" id="kst:KSMBR1_1931"/>
<feature type="transmembrane region" description="Helical" evidence="2">
    <location>
        <begin position="157"/>
        <end position="177"/>
    </location>
</feature>
<name>Q1PY46_KUEST</name>
<keyword evidence="2" id="KW-1133">Transmembrane helix</keyword>
<sequence length="201" mass="22207">MKKKNVLGHDPLAWMNLERERKSPLPEGVKEGDKNVVENKQQKVQNAAKQQSFPLLKGDEDNSISKGNQAERVFNVITGSNEPPPKPKVVIDRLYEEISKKAATTISPSNEAIATPGAANRFQKTEPPSSGYGAAKTGMGMPSRVNKLPATGSGVQFSTYLIVAYTVLLLILGYFVYTDFSKRTNRLEAKIYAIERALRLR</sequence>
<dbReference type="AlphaFoldDB" id="Q1PY46"/>
<evidence type="ECO:0000313" key="6">
    <source>
        <dbReference type="Proteomes" id="UP000221734"/>
    </source>
</evidence>
<reference evidence="6" key="3">
    <citation type="submission" date="2017-10" db="EMBL/GenBank/DDBJ databases">
        <authorList>
            <person name="Frank J."/>
        </authorList>
    </citation>
    <scope>NUCLEOTIDE SEQUENCE [LARGE SCALE GENOMIC DNA]</scope>
</reference>